<reference evidence="4 5" key="1">
    <citation type="submission" date="2018-05" db="EMBL/GenBank/DDBJ databases">
        <title>Chitinophaga sp. K3CV102501T nov., isolated from isolated from a monsoon evergreen broad-leaved forest soil.</title>
        <authorList>
            <person name="Lv Y."/>
        </authorList>
    </citation>
    <scope>NUCLEOTIDE SEQUENCE [LARGE SCALE GENOMIC DNA]</scope>
    <source>
        <strain evidence="4 5">GDMCC 1.1325</strain>
    </source>
</reference>
<dbReference type="EMBL" id="QFFJ01000002">
    <property type="protein sequence ID" value="RBL88808.1"/>
    <property type="molecule type" value="Genomic_DNA"/>
</dbReference>
<dbReference type="GO" id="GO:0016989">
    <property type="term" value="F:sigma factor antagonist activity"/>
    <property type="evidence" value="ECO:0007669"/>
    <property type="project" value="TreeGrafter"/>
</dbReference>
<feature type="domain" description="Protein FecR C-terminal" evidence="3">
    <location>
        <begin position="257"/>
        <end position="324"/>
    </location>
</feature>
<feature type="transmembrane region" description="Helical" evidence="1">
    <location>
        <begin position="98"/>
        <end position="116"/>
    </location>
</feature>
<evidence type="ECO:0000259" key="2">
    <source>
        <dbReference type="Pfam" id="PF04773"/>
    </source>
</evidence>
<dbReference type="InterPro" id="IPR032508">
    <property type="entry name" value="FecR_C"/>
</dbReference>
<proteinExistence type="predicted"/>
<dbReference type="Pfam" id="PF04773">
    <property type="entry name" value="FecR"/>
    <property type="match status" value="1"/>
</dbReference>
<dbReference type="PIRSF" id="PIRSF018266">
    <property type="entry name" value="FecR"/>
    <property type="match status" value="1"/>
</dbReference>
<comment type="caution">
    <text evidence="4">The sequence shown here is derived from an EMBL/GenBank/DDBJ whole genome shotgun (WGS) entry which is preliminary data.</text>
</comment>
<organism evidence="4 5">
    <name type="scientific">Chitinophaga flava</name>
    <dbReference type="NCBI Taxonomy" id="2259036"/>
    <lineage>
        <taxon>Bacteria</taxon>
        <taxon>Pseudomonadati</taxon>
        <taxon>Bacteroidota</taxon>
        <taxon>Chitinophagia</taxon>
        <taxon>Chitinophagales</taxon>
        <taxon>Chitinophagaceae</taxon>
        <taxon>Chitinophaga</taxon>
    </lineage>
</organism>
<name>A0A365XRP3_9BACT</name>
<protein>
    <submittedName>
        <fullName evidence="4">Iron dicitrate transport regulator FecR</fullName>
    </submittedName>
</protein>
<evidence type="ECO:0000256" key="1">
    <source>
        <dbReference type="SAM" id="Phobius"/>
    </source>
</evidence>
<dbReference type="OrthoDB" id="1452822at2"/>
<dbReference type="RefSeq" id="WP_113617550.1">
    <property type="nucleotide sequence ID" value="NZ_QFFJ01000002.1"/>
</dbReference>
<dbReference type="PANTHER" id="PTHR30273">
    <property type="entry name" value="PERIPLASMIC SIGNAL SENSOR AND SIGMA FACTOR ACTIVATOR FECR-RELATED"/>
    <property type="match status" value="1"/>
</dbReference>
<gene>
    <name evidence="4" type="ORF">DF182_19815</name>
</gene>
<feature type="domain" description="FecR protein" evidence="2">
    <location>
        <begin position="128"/>
        <end position="214"/>
    </location>
</feature>
<keyword evidence="1" id="KW-0472">Membrane</keyword>
<accession>A0A365XRP3</accession>
<sequence>MNTNKDHINDDLLVKYMLGITTPAEQEEITAWIAADPAHQQYYEHFRLIWEQSKKLAAVSTVNEDDAWQRFQQRVGASEQQSEARIIKPNFSYWRRNLSIAATLLVLLGATGFWYMKTQQQHVIYANNSVTQNVLPDGSQVTLNKQSSVSYAGSFNKDRQVKLEGEAFFNVAQDPGHPFVIRVNDVTVKVLGTSFNIKSANGKTEVIVESGSVEVSKHQNSIQLQKNEKAVVTDNDAAPVKQQNTDDLYNYYRTKSFVCNNTPLWKLVAILNEAYGVNIVIADNDKREQPISVTFSNSSLDSTLQIIGITYGITIEKNGSNITLK</sequence>
<dbReference type="Pfam" id="PF16344">
    <property type="entry name" value="FecR_C"/>
    <property type="match status" value="1"/>
</dbReference>
<keyword evidence="5" id="KW-1185">Reference proteome</keyword>
<dbReference type="InterPro" id="IPR012373">
    <property type="entry name" value="Ferrdict_sens_TM"/>
</dbReference>
<dbReference type="PANTHER" id="PTHR30273:SF2">
    <property type="entry name" value="PROTEIN FECR"/>
    <property type="match status" value="1"/>
</dbReference>
<keyword evidence="1" id="KW-0812">Transmembrane</keyword>
<dbReference type="InterPro" id="IPR006860">
    <property type="entry name" value="FecR"/>
</dbReference>
<dbReference type="AlphaFoldDB" id="A0A365XRP3"/>
<dbReference type="Gene3D" id="2.60.120.1440">
    <property type="match status" value="1"/>
</dbReference>
<evidence type="ECO:0000313" key="5">
    <source>
        <dbReference type="Proteomes" id="UP000253410"/>
    </source>
</evidence>
<dbReference type="Proteomes" id="UP000253410">
    <property type="component" value="Unassembled WGS sequence"/>
</dbReference>
<evidence type="ECO:0000259" key="3">
    <source>
        <dbReference type="Pfam" id="PF16344"/>
    </source>
</evidence>
<evidence type="ECO:0000313" key="4">
    <source>
        <dbReference type="EMBL" id="RBL88808.1"/>
    </source>
</evidence>
<keyword evidence="1" id="KW-1133">Transmembrane helix</keyword>
<dbReference type="Gene3D" id="3.55.50.30">
    <property type="match status" value="1"/>
</dbReference>